<dbReference type="PANTHER" id="PTHR24302:SF15">
    <property type="entry name" value="FATTY-ACID PEROXYGENASE"/>
    <property type="match status" value="1"/>
</dbReference>
<evidence type="ECO:0000256" key="3">
    <source>
        <dbReference type="ARBA" id="ARBA00022723"/>
    </source>
</evidence>
<keyword evidence="3" id="KW-0479">Metal-binding</keyword>
<dbReference type="PANTHER" id="PTHR24302">
    <property type="entry name" value="CYTOCHROME P450 FAMILY 3"/>
    <property type="match status" value="1"/>
</dbReference>
<name>A0ABN8PN69_9CNID</name>
<keyword evidence="5" id="KW-0408">Iron</keyword>
<gene>
    <name evidence="6" type="ORF">PLOB_00046200</name>
</gene>
<accession>A0ABN8PN69</accession>
<evidence type="ECO:0000256" key="2">
    <source>
        <dbReference type="ARBA" id="ARBA00022617"/>
    </source>
</evidence>
<protein>
    <recommendedName>
        <fullName evidence="8">Cytochrome P450</fullName>
    </recommendedName>
</protein>
<comment type="similarity">
    <text evidence="1">Belongs to the cytochrome P450 family.</text>
</comment>
<evidence type="ECO:0008006" key="8">
    <source>
        <dbReference type="Google" id="ProtNLM"/>
    </source>
</evidence>
<keyword evidence="7" id="KW-1185">Reference proteome</keyword>
<dbReference type="Pfam" id="PF00067">
    <property type="entry name" value="p450"/>
    <property type="match status" value="1"/>
</dbReference>
<keyword evidence="2" id="KW-0349">Heme</keyword>
<dbReference type="Proteomes" id="UP001159405">
    <property type="component" value="Unassembled WGS sequence"/>
</dbReference>
<reference evidence="6 7" key="1">
    <citation type="submission" date="2022-05" db="EMBL/GenBank/DDBJ databases">
        <authorList>
            <consortium name="Genoscope - CEA"/>
            <person name="William W."/>
        </authorList>
    </citation>
    <scope>NUCLEOTIDE SEQUENCE [LARGE SCALE GENOMIC DNA]</scope>
</reference>
<evidence type="ECO:0000256" key="5">
    <source>
        <dbReference type="ARBA" id="ARBA00023004"/>
    </source>
</evidence>
<evidence type="ECO:0000256" key="1">
    <source>
        <dbReference type="ARBA" id="ARBA00010617"/>
    </source>
</evidence>
<evidence type="ECO:0000313" key="7">
    <source>
        <dbReference type="Proteomes" id="UP001159405"/>
    </source>
</evidence>
<dbReference type="EMBL" id="CALNXK010000081">
    <property type="protein sequence ID" value="CAH3147352.1"/>
    <property type="molecule type" value="Genomic_DNA"/>
</dbReference>
<organism evidence="6 7">
    <name type="scientific">Porites lobata</name>
    <dbReference type="NCBI Taxonomy" id="104759"/>
    <lineage>
        <taxon>Eukaryota</taxon>
        <taxon>Metazoa</taxon>
        <taxon>Cnidaria</taxon>
        <taxon>Anthozoa</taxon>
        <taxon>Hexacorallia</taxon>
        <taxon>Scleractinia</taxon>
        <taxon>Fungiina</taxon>
        <taxon>Poritidae</taxon>
        <taxon>Porites</taxon>
    </lineage>
</organism>
<comment type="caution">
    <text evidence="6">The sequence shown here is derived from an EMBL/GenBank/DDBJ whole genome shotgun (WGS) entry which is preliminary data.</text>
</comment>
<evidence type="ECO:0000256" key="4">
    <source>
        <dbReference type="ARBA" id="ARBA00023002"/>
    </source>
</evidence>
<evidence type="ECO:0000313" key="6">
    <source>
        <dbReference type="EMBL" id="CAH3147352.1"/>
    </source>
</evidence>
<dbReference type="InterPro" id="IPR036396">
    <property type="entry name" value="Cyt_P450_sf"/>
</dbReference>
<dbReference type="InterPro" id="IPR050705">
    <property type="entry name" value="Cytochrome_P450_3A"/>
</dbReference>
<dbReference type="SUPFAM" id="SSF48264">
    <property type="entry name" value="Cytochrome P450"/>
    <property type="match status" value="1"/>
</dbReference>
<sequence>MMYFLRVPFLMVGDPDIIKEILIKKFPKFHDRRGTVEFGRPYNRMLTIVPGQKWKDLRTTLSPTFSAFKIKQVCMYL</sequence>
<feature type="non-terminal residue" evidence="6">
    <location>
        <position position="77"/>
    </location>
</feature>
<dbReference type="Gene3D" id="1.10.630.10">
    <property type="entry name" value="Cytochrome P450"/>
    <property type="match status" value="1"/>
</dbReference>
<proteinExistence type="inferred from homology"/>
<keyword evidence="4" id="KW-0560">Oxidoreductase</keyword>
<dbReference type="InterPro" id="IPR001128">
    <property type="entry name" value="Cyt_P450"/>
</dbReference>